<name>A0A2T4I1F3_MORMO</name>
<dbReference type="EMBL" id="PKLF01000027">
    <property type="protein sequence ID" value="MBE8614460.1"/>
    <property type="molecule type" value="Genomic_DNA"/>
</dbReference>
<sequence>MQTEPIITTNNMSVDDVAAWITEKAQAFHKLQSLRTERERAIRDHERALDRFDEDIAKWEDRCALTVQPQ</sequence>
<protein>
    <submittedName>
        <fullName evidence="1">Uncharacterized protein</fullName>
    </submittedName>
</protein>
<dbReference type="AlphaFoldDB" id="A0A2T4I1F3"/>
<evidence type="ECO:0000313" key="2">
    <source>
        <dbReference type="Proteomes" id="UP000650477"/>
    </source>
</evidence>
<proteinExistence type="predicted"/>
<evidence type="ECO:0000313" key="1">
    <source>
        <dbReference type="EMBL" id="MBE8614460.1"/>
    </source>
</evidence>
<dbReference type="Proteomes" id="UP000650477">
    <property type="component" value="Unassembled WGS sequence"/>
</dbReference>
<gene>
    <name evidence="1" type="ORF">CYG68_19020</name>
</gene>
<reference evidence="1" key="1">
    <citation type="submission" date="2017-12" db="EMBL/GenBank/DDBJ databases">
        <title>Genome sequencing and analysis.</title>
        <authorList>
            <person name="Huang Y.-T."/>
        </authorList>
    </citation>
    <scope>NUCLEOTIDE SEQUENCE</scope>
    <source>
        <strain evidence="1">VGH116</strain>
    </source>
</reference>
<dbReference type="OrthoDB" id="6459289at2"/>
<dbReference type="GeneID" id="93359829"/>
<comment type="caution">
    <text evidence="1">The sequence shown here is derived from an EMBL/GenBank/DDBJ whole genome shotgun (WGS) entry which is preliminary data.</text>
</comment>
<organism evidence="1 2">
    <name type="scientific">Morganella morganii</name>
    <name type="common">Proteus morganii</name>
    <dbReference type="NCBI Taxonomy" id="582"/>
    <lineage>
        <taxon>Bacteria</taxon>
        <taxon>Pseudomonadati</taxon>
        <taxon>Pseudomonadota</taxon>
        <taxon>Gammaproteobacteria</taxon>
        <taxon>Enterobacterales</taxon>
        <taxon>Morganellaceae</taxon>
        <taxon>Morganella</taxon>
    </lineage>
</organism>
<accession>A0A2T4I1F3</accession>
<dbReference type="RefSeq" id="WP_046025136.1">
    <property type="nucleotide sequence ID" value="NZ_CAXOSG010000009.1"/>
</dbReference>